<dbReference type="AlphaFoldDB" id="X0VMZ5"/>
<protein>
    <submittedName>
        <fullName evidence="1">Uncharacterized protein</fullName>
    </submittedName>
</protein>
<proteinExistence type="predicted"/>
<dbReference type="EMBL" id="BARS01032899">
    <property type="protein sequence ID" value="GAG19764.1"/>
    <property type="molecule type" value="Genomic_DNA"/>
</dbReference>
<organism evidence="1">
    <name type="scientific">marine sediment metagenome</name>
    <dbReference type="NCBI Taxonomy" id="412755"/>
    <lineage>
        <taxon>unclassified sequences</taxon>
        <taxon>metagenomes</taxon>
        <taxon>ecological metagenomes</taxon>
    </lineage>
</organism>
<accession>X0VMZ5</accession>
<sequence length="51" mass="6101">FIPKKLISKDQAWFWTQEWQAKEREADEAIASGEISEPFENAEELIRHLRK</sequence>
<comment type="caution">
    <text evidence="1">The sequence shown here is derived from an EMBL/GenBank/DDBJ whole genome shotgun (WGS) entry which is preliminary data.</text>
</comment>
<reference evidence="1" key="1">
    <citation type="journal article" date="2014" name="Front. Microbiol.">
        <title>High frequency of phylogenetically diverse reductive dehalogenase-homologous genes in deep subseafloor sedimentary metagenomes.</title>
        <authorList>
            <person name="Kawai M."/>
            <person name="Futagami T."/>
            <person name="Toyoda A."/>
            <person name="Takaki Y."/>
            <person name="Nishi S."/>
            <person name="Hori S."/>
            <person name="Arai W."/>
            <person name="Tsubouchi T."/>
            <person name="Morono Y."/>
            <person name="Uchiyama I."/>
            <person name="Ito T."/>
            <person name="Fujiyama A."/>
            <person name="Inagaki F."/>
            <person name="Takami H."/>
        </authorList>
    </citation>
    <scope>NUCLEOTIDE SEQUENCE</scope>
    <source>
        <strain evidence="1">Expedition CK06-06</strain>
    </source>
</reference>
<name>X0VMZ5_9ZZZZ</name>
<gene>
    <name evidence="1" type="ORF">S01H1_51013</name>
</gene>
<evidence type="ECO:0000313" key="1">
    <source>
        <dbReference type="EMBL" id="GAG19764.1"/>
    </source>
</evidence>
<feature type="non-terminal residue" evidence="1">
    <location>
        <position position="1"/>
    </location>
</feature>